<dbReference type="KEGG" id="mvs:MVIS_2938"/>
<evidence type="ECO:0000313" key="2">
    <source>
        <dbReference type="EMBL" id="SGY96080.1"/>
    </source>
</evidence>
<name>A0A090II98_9GAMM</name>
<proteinExistence type="predicted"/>
<protein>
    <recommendedName>
        <fullName evidence="1">Flp pilus assembly protein RcpC/CpaB domain-containing protein</fullName>
    </recommendedName>
</protein>
<dbReference type="Proteomes" id="UP000182660">
    <property type="component" value="Unassembled WGS sequence"/>
</dbReference>
<dbReference type="EMBL" id="FPLJ01000069">
    <property type="protein sequence ID" value="SGY96080.1"/>
    <property type="molecule type" value="Genomic_DNA"/>
</dbReference>
<dbReference type="Pfam" id="PF16976">
    <property type="entry name" value="RcpC"/>
    <property type="match status" value="1"/>
</dbReference>
<evidence type="ECO:0000313" key="3">
    <source>
        <dbReference type="EMBL" id="SGZ08414.1"/>
    </source>
</evidence>
<reference evidence="2 4" key="1">
    <citation type="submission" date="2016-11" db="EMBL/GenBank/DDBJ databases">
        <authorList>
            <person name="Klemetsen T."/>
        </authorList>
    </citation>
    <scope>NUCLEOTIDE SEQUENCE [LARGE SCALE GENOMIC DNA]</scope>
    <source>
        <strain evidence="2">MT 2528</strain>
    </source>
</reference>
<accession>A0A090II98</accession>
<organism evidence="3 5">
    <name type="scientific">Moritella viscosa</name>
    <dbReference type="NCBI Taxonomy" id="80854"/>
    <lineage>
        <taxon>Bacteria</taxon>
        <taxon>Pseudomonadati</taxon>
        <taxon>Pseudomonadota</taxon>
        <taxon>Gammaproteobacteria</taxon>
        <taxon>Alteromonadales</taxon>
        <taxon>Moritellaceae</taxon>
        <taxon>Moritella</taxon>
    </lineage>
</organism>
<dbReference type="InterPro" id="IPR031571">
    <property type="entry name" value="RcpC_dom"/>
</dbReference>
<keyword evidence="4" id="KW-1185">Reference proteome</keyword>
<dbReference type="HOGENOM" id="CLU_088598_0_0_6"/>
<dbReference type="EMBL" id="FPLD01000091">
    <property type="protein sequence ID" value="SGZ08414.1"/>
    <property type="molecule type" value="Genomic_DNA"/>
</dbReference>
<dbReference type="AlphaFoldDB" id="A0A090II98"/>
<dbReference type="RefSeq" id="WP_045111019.1">
    <property type="nucleotide sequence ID" value="NZ_CAWQZC010000029.1"/>
</dbReference>
<sequence>MNSKIIFIVAFLAIVSGIYGVVDILFLTTEKVEKSVASSEFPAKEGRYVTVWRAKESLVKGDPLTSAMVKREQVPLSEALTLGIKQDVVLDFEPSTLINTAVNAGDLVFVEQQTRKDQPGYLDLLIIDGMTLYPLTISSKNLIAGYIQPGDSIDIMAISSPKINLSNTTNELEMFQGVTANLLLAKVRVMSVNKNDSDIINPQMSSDGNSEVTIVIEVKPDDLGRLALAQRTVYLEIVRSQTYQQPPSADVSDIVPNYNGVIELRGSGNSSFEGVIQ</sequence>
<reference evidence="3 5" key="2">
    <citation type="submission" date="2016-11" db="EMBL/GenBank/DDBJ databases">
        <authorList>
            <person name="Jaros S."/>
            <person name="Januszkiewicz K."/>
            <person name="Wedrychowicz H."/>
        </authorList>
    </citation>
    <scope>NUCLEOTIDE SEQUENCE [LARGE SCALE GENOMIC DNA]</scope>
    <source>
        <strain evidence="3">NVI 5450</strain>
    </source>
</reference>
<gene>
    <name evidence="2" type="ORF">MT2528_3126</name>
    <name evidence="3" type="ORF">NVI5450_3323</name>
</gene>
<dbReference type="OrthoDB" id="6399095at2"/>
<dbReference type="Proteomes" id="UP000183794">
    <property type="component" value="Unassembled WGS sequence"/>
</dbReference>
<evidence type="ECO:0000259" key="1">
    <source>
        <dbReference type="Pfam" id="PF16976"/>
    </source>
</evidence>
<evidence type="ECO:0000313" key="4">
    <source>
        <dbReference type="Proteomes" id="UP000182660"/>
    </source>
</evidence>
<evidence type="ECO:0000313" key="5">
    <source>
        <dbReference type="Proteomes" id="UP000183794"/>
    </source>
</evidence>
<feature type="domain" description="Flp pilus assembly protein RcpC/CpaB" evidence="1">
    <location>
        <begin position="125"/>
        <end position="232"/>
    </location>
</feature>
<dbReference type="GeneID" id="61296959"/>
<dbReference type="PATRIC" id="fig|80854.5.peg.3115"/>
<dbReference type="STRING" id="80854.MVIS_2938"/>